<sequence length="76" mass="8657">MDTSRHTIQCLFKQLGLASSDAAIEYFVQNNHLPKDIPLDHAACWDAGQAQFIRESLDLDSDWSEIVDQLDAMLRH</sequence>
<protein>
    <submittedName>
        <fullName evidence="1">DUF2789 domain-containing protein</fullName>
    </submittedName>
</protein>
<evidence type="ECO:0000313" key="1">
    <source>
        <dbReference type="EMBL" id="MCX2975216.1"/>
    </source>
</evidence>
<evidence type="ECO:0000313" key="2">
    <source>
        <dbReference type="Proteomes" id="UP001143307"/>
    </source>
</evidence>
<accession>A0ABT3SYZ2</accession>
<proteinExistence type="predicted"/>
<keyword evidence="2" id="KW-1185">Reference proteome</keyword>
<dbReference type="RefSeq" id="WP_040542179.1">
    <property type="nucleotide sequence ID" value="NZ_SHNP01000006.1"/>
</dbReference>
<name>A0ABT3SYZ2_9GAMM</name>
<dbReference type="EMBL" id="SHNP01000006">
    <property type="protein sequence ID" value="MCX2975216.1"/>
    <property type="molecule type" value="Genomic_DNA"/>
</dbReference>
<dbReference type="Gene3D" id="1.10.10.1130">
    <property type="entry name" value="Uncharacterised protein PF10982, DUF2789"/>
    <property type="match status" value="1"/>
</dbReference>
<reference evidence="1" key="1">
    <citation type="submission" date="2019-02" db="EMBL/GenBank/DDBJ databases">
        <authorList>
            <person name="Li S.-H."/>
        </authorList>
    </citation>
    <scope>NUCLEOTIDE SEQUENCE</scope>
    <source>
        <strain evidence="1">IMCC8485</strain>
    </source>
</reference>
<dbReference type="InterPro" id="IPR021250">
    <property type="entry name" value="DUF2789"/>
</dbReference>
<dbReference type="Pfam" id="PF10982">
    <property type="entry name" value="DUF2789"/>
    <property type="match status" value="1"/>
</dbReference>
<organism evidence="1 2">
    <name type="scientific">Candidatus Seongchinamella marina</name>
    <dbReference type="NCBI Taxonomy" id="2518990"/>
    <lineage>
        <taxon>Bacteria</taxon>
        <taxon>Pseudomonadati</taxon>
        <taxon>Pseudomonadota</taxon>
        <taxon>Gammaproteobacteria</taxon>
        <taxon>Cellvibrionales</taxon>
        <taxon>Halieaceae</taxon>
        <taxon>Seongchinamella</taxon>
    </lineage>
</organism>
<gene>
    <name evidence="1" type="ORF">EYC87_16660</name>
</gene>
<comment type="caution">
    <text evidence="1">The sequence shown here is derived from an EMBL/GenBank/DDBJ whole genome shotgun (WGS) entry which is preliminary data.</text>
</comment>
<dbReference type="InterPro" id="IPR038086">
    <property type="entry name" value="DUF2789_sf"/>
</dbReference>
<dbReference type="Proteomes" id="UP001143307">
    <property type="component" value="Unassembled WGS sequence"/>
</dbReference>